<feature type="transmembrane region" description="Helical" evidence="1">
    <location>
        <begin position="113"/>
        <end position="133"/>
    </location>
</feature>
<feature type="transmembrane region" description="Helical" evidence="1">
    <location>
        <begin position="45"/>
        <end position="64"/>
    </location>
</feature>
<gene>
    <name evidence="2" type="ORF">ISU10_07215</name>
</gene>
<proteinExistence type="predicted"/>
<dbReference type="Proteomes" id="UP000660668">
    <property type="component" value="Unassembled WGS sequence"/>
</dbReference>
<accession>A0A930VHB1</accession>
<evidence type="ECO:0000313" key="2">
    <source>
        <dbReference type="EMBL" id="MBF4767554.1"/>
    </source>
</evidence>
<keyword evidence="3" id="KW-1185">Reference proteome</keyword>
<feature type="transmembrane region" description="Helical" evidence="1">
    <location>
        <begin position="85"/>
        <end position="107"/>
    </location>
</feature>
<dbReference type="RefSeq" id="WP_194695698.1">
    <property type="nucleotide sequence ID" value="NZ_JADKPO010000007.1"/>
</dbReference>
<keyword evidence="1" id="KW-1133">Transmembrane helix</keyword>
<evidence type="ECO:0008006" key="4">
    <source>
        <dbReference type="Google" id="ProtNLM"/>
    </source>
</evidence>
<feature type="transmembrane region" description="Helical" evidence="1">
    <location>
        <begin position="21"/>
        <end position="39"/>
    </location>
</feature>
<evidence type="ECO:0000256" key="1">
    <source>
        <dbReference type="SAM" id="Phobius"/>
    </source>
</evidence>
<evidence type="ECO:0000313" key="3">
    <source>
        <dbReference type="Proteomes" id="UP000660668"/>
    </source>
</evidence>
<comment type="caution">
    <text evidence="2">The sequence shown here is derived from an EMBL/GenBank/DDBJ whole genome shotgun (WGS) entry which is preliminary data.</text>
</comment>
<keyword evidence="1" id="KW-0812">Transmembrane</keyword>
<dbReference type="AlphaFoldDB" id="A0A930VHB1"/>
<protein>
    <recommendedName>
        <fullName evidence="4">ATP synthase I chain</fullName>
    </recommendedName>
</protein>
<reference evidence="2" key="1">
    <citation type="submission" date="2020-11" db="EMBL/GenBank/DDBJ databases">
        <title>Nocardioides cynanchi sp. nov., isolated from soil of rhizosphere of Cynanchum wilfordii.</title>
        <authorList>
            <person name="Lee J.-S."/>
            <person name="Suh M.K."/>
            <person name="Kim J.-S."/>
        </authorList>
    </citation>
    <scope>NUCLEOTIDE SEQUENCE</scope>
    <source>
        <strain evidence="2">KCTC 19276</strain>
    </source>
</reference>
<keyword evidence="1" id="KW-0472">Membrane</keyword>
<sequence>MADESAALPQRASWGRVLRDQKKTIVVAAVMVIATYWIAGQFGEWELAGCISGGVLLGLANHLMTERWLLGIITSGAQPTRSQMIASTLTRLGVLTVVAVGAAVLFWPNGIGLLLGLAIFRLIALVMTGLPLLKELKQG</sequence>
<dbReference type="EMBL" id="JADKPO010000007">
    <property type="protein sequence ID" value="MBF4767554.1"/>
    <property type="molecule type" value="Genomic_DNA"/>
</dbReference>
<name>A0A930VHB1_9ACTN</name>
<organism evidence="2 3">
    <name type="scientific">Nocardioides agariphilus</name>
    <dbReference type="NCBI Taxonomy" id="433664"/>
    <lineage>
        <taxon>Bacteria</taxon>
        <taxon>Bacillati</taxon>
        <taxon>Actinomycetota</taxon>
        <taxon>Actinomycetes</taxon>
        <taxon>Propionibacteriales</taxon>
        <taxon>Nocardioidaceae</taxon>
        <taxon>Nocardioides</taxon>
    </lineage>
</organism>